<gene>
    <name evidence="2" type="ORF">Goshw_029356</name>
</gene>
<protein>
    <submittedName>
        <fullName evidence="2">Uncharacterized protein</fullName>
    </submittedName>
</protein>
<dbReference type="AlphaFoldDB" id="A0A7J9N203"/>
<dbReference type="EMBL" id="JABFAF010267854">
    <property type="protein sequence ID" value="MBA0877322.1"/>
    <property type="molecule type" value="Genomic_DNA"/>
</dbReference>
<keyword evidence="1" id="KW-0175">Coiled coil</keyword>
<name>A0A7J9N203_GOSSC</name>
<evidence type="ECO:0000256" key="1">
    <source>
        <dbReference type="SAM" id="Coils"/>
    </source>
</evidence>
<feature type="coiled-coil region" evidence="1">
    <location>
        <begin position="3"/>
        <end position="70"/>
    </location>
</feature>
<keyword evidence="3" id="KW-1185">Reference proteome</keyword>
<dbReference type="Proteomes" id="UP000593576">
    <property type="component" value="Unassembled WGS sequence"/>
</dbReference>
<comment type="caution">
    <text evidence="2">The sequence shown here is derived from an EMBL/GenBank/DDBJ whole genome shotgun (WGS) entry which is preliminary data.</text>
</comment>
<accession>A0A7J9N203</accession>
<evidence type="ECO:0000313" key="2">
    <source>
        <dbReference type="EMBL" id="MBA0877322.1"/>
    </source>
</evidence>
<proteinExistence type="predicted"/>
<reference evidence="2 3" key="1">
    <citation type="journal article" date="2019" name="Genome Biol. Evol.">
        <title>Insights into the evolution of the New World diploid cottons (Gossypium, subgenus Houzingenia) based on genome sequencing.</title>
        <authorList>
            <person name="Grover C.E."/>
            <person name="Arick M.A. 2nd"/>
            <person name="Thrash A."/>
            <person name="Conover J.L."/>
            <person name="Sanders W.S."/>
            <person name="Peterson D.G."/>
            <person name="Frelichowski J.E."/>
            <person name="Scheffler J.A."/>
            <person name="Scheffler B.E."/>
            <person name="Wendel J.F."/>
        </authorList>
    </citation>
    <scope>NUCLEOTIDE SEQUENCE [LARGE SCALE GENOMIC DNA]</scope>
    <source>
        <strain evidence="2">1</strain>
        <tissue evidence="2">Leaf</tissue>
    </source>
</reference>
<organism evidence="2 3">
    <name type="scientific">Gossypium schwendimanii</name>
    <name type="common">Cotton</name>
    <dbReference type="NCBI Taxonomy" id="34291"/>
    <lineage>
        <taxon>Eukaryota</taxon>
        <taxon>Viridiplantae</taxon>
        <taxon>Streptophyta</taxon>
        <taxon>Embryophyta</taxon>
        <taxon>Tracheophyta</taxon>
        <taxon>Spermatophyta</taxon>
        <taxon>Magnoliopsida</taxon>
        <taxon>eudicotyledons</taxon>
        <taxon>Gunneridae</taxon>
        <taxon>Pentapetalae</taxon>
        <taxon>rosids</taxon>
        <taxon>malvids</taxon>
        <taxon>Malvales</taxon>
        <taxon>Malvaceae</taxon>
        <taxon>Malvoideae</taxon>
        <taxon>Gossypium</taxon>
    </lineage>
</organism>
<sequence>MEEEKMNLRLDALKKRLSENQKEKWELENKVTELEGSLHRHRNQNSVVELRASLNRIEEMKEKNRRVRSNIVELRDPDRVLGS</sequence>
<evidence type="ECO:0000313" key="3">
    <source>
        <dbReference type="Proteomes" id="UP000593576"/>
    </source>
</evidence>